<organism evidence="2 3">
    <name type="scientific">Rhizophagus clarus</name>
    <dbReference type="NCBI Taxonomy" id="94130"/>
    <lineage>
        <taxon>Eukaryota</taxon>
        <taxon>Fungi</taxon>
        <taxon>Fungi incertae sedis</taxon>
        <taxon>Mucoromycota</taxon>
        <taxon>Glomeromycotina</taxon>
        <taxon>Glomeromycetes</taxon>
        <taxon>Glomerales</taxon>
        <taxon>Glomeraceae</taxon>
        <taxon>Rhizophagus</taxon>
    </lineage>
</organism>
<dbReference type="AlphaFoldDB" id="A0A2Z6RJD6"/>
<accession>A0A2Z6RJD6</accession>
<evidence type="ECO:0000313" key="3">
    <source>
        <dbReference type="Proteomes" id="UP000247702"/>
    </source>
</evidence>
<comment type="caution">
    <text evidence="2">The sequence shown here is derived from an EMBL/GenBank/DDBJ whole genome shotgun (WGS) entry which is preliminary data.</text>
</comment>
<protein>
    <submittedName>
        <fullName evidence="2">Uncharacterized protein</fullName>
    </submittedName>
</protein>
<sequence length="198" mass="23420">MSFYRPHPRQKRTCEEHKAELEEENYHLRSELQTEVDINCQNKRQINQLEKDYSCLKNQLYQARKDMRDKGKYISSLEERLVESEEQVEKLRYQIKTISSQKNSSERGNSPDLYNPNINLKMTTITELANAIDEAERDNKIIRRQNAEEVEQMAIADFHQLKTSTQNLVERMANNITRKKTQQLARIDELGAEKFALQ</sequence>
<reference evidence="2 3" key="1">
    <citation type="submission" date="2017-11" db="EMBL/GenBank/DDBJ databases">
        <title>The genome of Rhizophagus clarus HR1 reveals common genetic basis of auxotrophy among arbuscular mycorrhizal fungi.</title>
        <authorList>
            <person name="Kobayashi Y."/>
        </authorList>
    </citation>
    <scope>NUCLEOTIDE SEQUENCE [LARGE SCALE GENOMIC DNA]</scope>
    <source>
        <strain evidence="2 3">HR1</strain>
    </source>
</reference>
<evidence type="ECO:0000313" key="2">
    <source>
        <dbReference type="EMBL" id="GBB92538.1"/>
    </source>
</evidence>
<feature type="coiled-coil region" evidence="1">
    <location>
        <begin position="125"/>
        <end position="152"/>
    </location>
</feature>
<dbReference type="Proteomes" id="UP000247702">
    <property type="component" value="Unassembled WGS sequence"/>
</dbReference>
<keyword evidence="3" id="KW-1185">Reference proteome</keyword>
<keyword evidence="1" id="KW-0175">Coiled coil</keyword>
<dbReference type="EMBL" id="BEXD01001136">
    <property type="protein sequence ID" value="GBB92538.1"/>
    <property type="molecule type" value="Genomic_DNA"/>
</dbReference>
<gene>
    <name evidence="2" type="ORF">RclHR1_02020020</name>
</gene>
<evidence type="ECO:0000256" key="1">
    <source>
        <dbReference type="SAM" id="Coils"/>
    </source>
</evidence>
<feature type="coiled-coil region" evidence="1">
    <location>
        <begin position="46"/>
        <end position="101"/>
    </location>
</feature>
<name>A0A2Z6RJD6_9GLOM</name>
<proteinExistence type="predicted"/>